<dbReference type="AlphaFoldDB" id="A0A080ZD87"/>
<dbReference type="EMBL" id="ANJA01003259">
    <property type="protein sequence ID" value="ETO64598.1"/>
    <property type="molecule type" value="Genomic_DNA"/>
</dbReference>
<feature type="region of interest" description="Disordered" evidence="1">
    <location>
        <begin position="20"/>
        <end position="78"/>
    </location>
</feature>
<feature type="compositionally biased region" description="Basic and acidic residues" evidence="1">
    <location>
        <begin position="136"/>
        <end position="152"/>
    </location>
</feature>
<feature type="compositionally biased region" description="Basic and acidic residues" evidence="1">
    <location>
        <begin position="60"/>
        <end position="74"/>
    </location>
</feature>
<feature type="region of interest" description="Disordered" evidence="1">
    <location>
        <begin position="136"/>
        <end position="218"/>
    </location>
</feature>
<evidence type="ECO:0000313" key="2">
    <source>
        <dbReference type="EMBL" id="ETO64598.1"/>
    </source>
</evidence>
<gene>
    <name evidence="2" type="ORF">F444_17892</name>
</gene>
<feature type="compositionally biased region" description="Basic and acidic residues" evidence="1">
    <location>
        <begin position="36"/>
        <end position="45"/>
    </location>
</feature>
<proteinExistence type="predicted"/>
<comment type="caution">
    <text evidence="2">The sequence shown here is derived from an EMBL/GenBank/DDBJ whole genome shotgun (WGS) entry which is preliminary data.</text>
</comment>
<dbReference type="OrthoDB" id="129762at2759"/>
<evidence type="ECO:0000256" key="1">
    <source>
        <dbReference type="SAM" id="MobiDB-lite"/>
    </source>
</evidence>
<reference evidence="2 3" key="1">
    <citation type="submission" date="2013-11" db="EMBL/GenBank/DDBJ databases">
        <title>The Genome Sequence of Phytophthora parasitica P1976.</title>
        <authorList>
            <consortium name="The Broad Institute Genomics Platform"/>
            <person name="Russ C."/>
            <person name="Tyler B."/>
            <person name="Panabieres F."/>
            <person name="Shan W."/>
            <person name="Tripathy S."/>
            <person name="Grunwald N."/>
            <person name="Machado M."/>
            <person name="Johnson C.S."/>
            <person name="Walker B."/>
            <person name="Young S."/>
            <person name="Zeng Q."/>
            <person name="Gargeya S."/>
            <person name="Fitzgerald M."/>
            <person name="Haas B."/>
            <person name="Abouelleil A."/>
            <person name="Allen A.W."/>
            <person name="Alvarado L."/>
            <person name="Arachchi H.M."/>
            <person name="Berlin A.M."/>
            <person name="Chapman S.B."/>
            <person name="Gainer-Dewar J."/>
            <person name="Goldberg J."/>
            <person name="Griggs A."/>
            <person name="Gujja S."/>
            <person name="Hansen M."/>
            <person name="Howarth C."/>
            <person name="Imamovic A."/>
            <person name="Ireland A."/>
            <person name="Larimer J."/>
            <person name="McCowan C."/>
            <person name="Murphy C."/>
            <person name="Pearson M."/>
            <person name="Poon T.W."/>
            <person name="Priest M."/>
            <person name="Roberts A."/>
            <person name="Saif S."/>
            <person name="Shea T."/>
            <person name="Sisk P."/>
            <person name="Sykes S."/>
            <person name="Wortman J."/>
            <person name="Nusbaum C."/>
            <person name="Birren B."/>
        </authorList>
    </citation>
    <scope>NUCLEOTIDE SEQUENCE [LARGE SCALE GENOMIC DNA]</scope>
    <source>
        <strain evidence="2 3">P1976</strain>
    </source>
</reference>
<organism evidence="2 3">
    <name type="scientific">Phytophthora nicotianae P1976</name>
    <dbReference type="NCBI Taxonomy" id="1317066"/>
    <lineage>
        <taxon>Eukaryota</taxon>
        <taxon>Sar</taxon>
        <taxon>Stramenopiles</taxon>
        <taxon>Oomycota</taxon>
        <taxon>Peronosporomycetes</taxon>
        <taxon>Peronosporales</taxon>
        <taxon>Peronosporaceae</taxon>
        <taxon>Phytophthora</taxon>
    </lineage>
</organism>
<name>A0A080ZD87_PHYNI</name>
<dbReference type="Proteomes" id="UP000028582">
    <property type="component" value="Unassembled WGS sequence"/>
</dbReference>
<evidence type="ECO:0000313" key="3">
    <source>
        <dbReference type="Proteomes" id="UP000028582"/>
    </source>
</evidence>
<protein>
    <submittedName>
        <fullName evidence="2">Uncharacterized protein</fullName>
    </submittedName>
</protein>
<sequence length="218" mass="24117">MADDEVTTLKRELEALRLQLEQERKKNAPVQGDDSSDPRQERKPEQGATQCDESSMPKRLGGDKKAAPSSKEPRIYVQHAAVGARRGKWWLRNRQVLSRAAADEDGTVTLKVRETWAWSGRTVILDKIVQLDEKLRATEVQNEKPEIEKEGPVDSEDTTKVPNVATPSSMQPSEEAETSETANTAGKETVDSMVAVEQSTAKADDEVRESSAPMVDAM</sequence>
<accession>A0A080ZD87</accession>